<organism evidence="2 3">
    <name type="scientific">Flaviaesturariibacter flavus</name>
    <dbReference type="NCBI Taxonomy" id="2502780"/>
    <lineage>
        <taxon>Bacteria</taxon>
        <taxon>Pseudomonadati</taxon>
        <taxon>Bacteroidota</taxon>
        <taxon>Chitinophagia</taxon>
        <taxon>Chitinophagales</taxon>
        <taxon>Chitinophagaceae</taxon>
        <taxon>Flaviaestuariibacter</taxon>
    </lineage>
</organism>
<dbReference type="Proteomes" id="UP000295334">
    <property type="component" value="Unassembled WGS sequence"/>
</dbReference>
<accession>A0A4V2NV83</accession>
<dbReference type="AlphaFoldDB" id="A0A4V2NV83"/>
<dbReference type="PROSITE" id="PS51186">
    <property type="entry name" value="GNAT"/>
    <property type="match status" value="1"/>
</dbReference>
<name>A0A4V2NV83_9BACT</name>
<gene>
    <name evidence="2" type="ORF">EPD60_14520</name>
</gene>
<dbReference type="RefSeq" id="WP_131450243.1">
    <property type="nucleotide sequence ID" value="NZ_SJZI01000050.1"/>
</dbReference>
<dbReference type="InterPro" id="IPR016181">
    <property type="entry name" value="Acyl_CoA_acyltransferase"/>
</dbReference>
<dbReference type="SUPFAM" id="SSF55729">
    <property type="entry name" value="Acyl-CoA N-acyltransferases (Nat)"/>
    <property type="match status" value="1"/>
</dbReference>
<sequence>MTFYNTVQPVFETERFRLRGMEPADQANIFRGLSHPQVIPYYGVRYDTLEDTATQMEWYAQLWRESTGGWWKITDRETGRFAGAIGFNALKPTQRSAEIGYWLLPEWWHHGVVREVGPQVFRYLFAERGLHRLEAVVETENTASSATAKALGFTYEGTLRECERKDGRWISLEYWSLLAHEFATFEA</sequence>
<protein>
    <submittedName>
        <fullName evidence="2">N-acetyltransferase</fullName>
    </submittedName>
</protein>
<proteinExistence type="predicted"/>
<dbReference type="PANTHER" id="PTHR43792">
    <property type="entry name" value="GNAT FAMILY, PUTATIVE (AFU_ORTHOLOGUE AFUA_3G00765)-RELATED-RELATED"/>
    <property type="match status" value="1"/>
</dbReference>
<feature type="domain" description="N-acetyltransferase" evidence="1">
    <location>
        <begin position="28"/>
        <end position="179"/>
    </location>
</feature>
<evidence type="ECO:0000313" key="2">
    <source>
        <dbReference type="EMBL" id="TCJ12486.1"/>
    </source>
</evidence>
<comment type="caution">
    <text evidence="2">The sequence shown here is derived from an EMBL/GenBank/DDBJ whole genome shotgun (WGS) entry which is preliminary data.</text>
</comment>
<dbReference type="Pfam" id="PF13302">
    <property type="entry name" value="Acetyltransf_3"/>
    <property type="match status" value="1"/>
</dbReference>
<evidence type="ECO:0000259" key="1">
    <source>
        <dbReference type="PROSITE" id="PS51186"/>
    </source>
</evidence>
<evidence type="ECO:0000313" key="3">
    <source>
        <dbReference type="Proteomes" id="UP000295334"/>
    </source>
</evidence>
<dbReference type="GO" id="GO:0016747">
    <property type="term" value="F:acyltransferase activity, transferring groups other than amino-acyl groups"/>
    <property type="evidence" value="ECO:0007669"/>
    <property type="project" value="InterPro"/>
</dbReference>
<dbReference type="OrthoDB" id="9811523at2"/>
<dbReference type="InterPro" id="IPR051531">
    <property type="entry name" value="N-acetyltransferase"/>
</dbReference>
<keyword evidence="2" id="KW-0808">Transferase</keyword>
<reference evidence="2 3" key="1">
    <citation type="submission" date="2019-03" db="EMBL/GenBank/DDBJ databases">
        <authorList>
            <person name="Kim M.K.M."/>
        </authorList>
    </citation>
    <scope>NUCLEOTIDE SEQUENCE [LARGE SCALE GENOMIC DNA]</scope>
    <source>
        <strain evidence="2 3">17J68-12</strain>
    </source>
</reference>
<dbReference type="InterPro" id="IPR000182">
    <property type="entry name" value="GNAT_dom"/>
</dbReference>
<keyword evidence="3" id="KW-1185">Reference proteome</keyword>
<dbReference type="EMBL" id="SJZI01000050">
    <property type="protein sequence ID" value="TCJ12486.1"/>
    <property type="molecule type" value="Genomic_DNA"/>
</dbReference>
<dbReference type="Gene3D" id="3.40.630.30">
    <property type="match status" value="1"/>
</dbReference>